<feature type="region of interest" description="Disordered" evidence="1">
    <location>
        <begin position="298"/>
        <end position="332"/>
    </location>
</feature>
<evidence type="ECO:0000313" key="2">
    <source>
        <dbReference type="EMBL" id="THV64298.1"/>
    </source>
</evidence>
<name>A0A4S8RZ62_AURPU</name>
<feature type="compositionally biased region" description="Polar residues" evidence="1">
    <location>
        <begin position="31"/>
        <end position="43"/>
    </location>
</feature>
<proteinExistence type="predicted"/>
<organism evidence="2 3">
    <name type="scientific">Aureobasidium pullulans</name>
    <name type="common">Black yeast</name>
    <name type="synonym">Pullularia pullulans</name>
    <dbReference type="NCBI Taxonomy" id="5580"/>
    <lineage>
        <taxon>Eukaryota</taxon>
        <taxon>Fungi</taxon>
        <taxon>Dikarya</taxon>
        <taxon>Ascomycota</taxon>
        <taxon>Pezizomycotina</taxon>
        <taxon>Dothideomycetes</taxon>
        <taxon>Dothideomycetidae</taxon>
        <taxon>Dothideales</taxon>
        <taxon>Saccotheciaceae</taxon>
        <taxon>Aureobasidium</taxon>
    </lineage>
</organism>
<evidence type="ECO:0000313" key="3">
    <source>
        <dbReference type="Proteomes" id="UP000304951"/>
    </source>
</evidence>
<feature type="region of interest" description="Disordered" evidence="1">
    <location>
        <begin position="1"/>
        <end position="50"/>
    </location>
</feature>
<sequence length="427" mass="49478">MARRYNLSKNDTDKYRHDRAPRSQPPWRGSAYNTHTASHSRPQSHQRDPTIRINLPPLPFLPRAPRALRAISTSDWAIPLLLTALTLWIWEIPSAALFWNPAAGLASHSDNLTGPVRGISGNFGASLKHQMCKIPGVPILLHCPRPEKQKKAKPKKWRPTKEKPAYLSQWSQVYFSINDQRRHMVSSGVDLDYETGREVMNHMSRLWANLDQQNVYYKLYDASMQRQCKARLSAYNKLPAQIRFGFLYGSDWEEFMYDLQYSYTDAIERYTQISASFVGVREKTDGLLKAVRQMLATGRRKHDPKRPSLSSDMKNLFRHPEERREEDDEEVDVEDHDWVVNLEEMQSLLVELQEKHNYDLEKMVEMKLHISTNIELSEQEAAMGKRPAFLEPIMESLRKEVKGSGYPRLPTLTDAPRMGDREYLIGA</sequence>
<gene>
    <name evidence="2" type="ORF">D6D28_10012</name>
</gene>
<evidence type="ECO:0000256" key="1">
    <source>
        <dbReference type="SAM" id="MobiDB-lite"/>
    </source>
</evidence>
<dbReference type="AlphaFoldDB" id="A0A4S8RZ62"/>
<accession>A0A4S8RZ62</accession>
<reference evidence="2 3" key="1">
    <citation type="submission" date="2018-10" db="EMBL/GenBank/DDBJ databases">
        <title>Fifty Aureobasidium pullulans genomes reveal a recombining polyextremotolerant generalist.</title>
        <authorList>
            <person name="Gostincar C."/>
            <person name="Turk M."/>
            <person name="Zajc J."/>
            <person name="Gunde-Cimerman N."/>
        </authorList>
    </citation>
    <scope>NUCLEOTIDE SEQUENCE [LARGE SCALE GENOMIC DNA]</scope>
    <source>
        <strain evidence="2 3">EXF-11900</strain>
    </source>
</reference>
<feature type="compositionally biased region" description="Basic and acidic residues" evidence="1">
    <location>
        <begin position="10"/>
        <end position="21"/>
    </location>
</feature>
<dbReference type="EMBL" id="QZAF01000886">
    <property type="protein sequence ID" value="THV64298.1"/>
    <property type="molecule type" value="Genomic_DNA"/>
</dbReference>
<dbReference type="Proteomes" id="UP000304951">
    <property type="component" value="Unassembled WGS sequence"/>
</dbReference>
<comment type="caution">
    <text evidence="2">The sequence shown here is derived from an EMBL/GenBank/DDBJ whole genome shotgun (WGS) entry which is preliminary data.</text>
</comment>
<protein>
    <submittedName>
        <fullName evidence="2">Uncharacterized protein</fullName>
    </submittedName>
</protein>